<evidence type="ECO:0000256" key="5">
    <source>
        <dbReference type="ARBA" id="ARBA00022491"/>
    </source>
</evidence>
<proteinExistence type="inferred from homology"/>
<feature type="compositionally biased region" description="Basic and acidic residues" evidence="11">
    <location>
        <begin position="99"/>
        <end position="110"/>
    </location>
</feature>
<reference evidence="13" key="2">
    <citation type="journal article" date="2022" name="Hortic Res">
        <title>The genome of Dioscorea zingiberensis sheds light on the biosynthesis, origin and evolution of the medicinally important diosgenin saponins.</title>
        <authorList>
            <person name="Li Y."/>
            <person name="Tan C."/>
            <person name="Li Z."/>
            <person name="Guo J."/>
            <person name="Li S."/>
            <person name="Chen X."/>
            <person name="Wang C."/>
            <person name="Dai X."/>
            <person name="Yang H."/>
            <person name="Song W."/>
            <person name="Hou L."/>
            <person name="Xu J."/>
            <person name="Tong Z."/>
            <person name="Xu A."/>
            <person name="Yuan X."/>
            <person name="Wang W."/>
            <person name="Yang Q."/>
            <person name="Chen L."/>
            <person name="Sun Z."/>
            <person name="Wang K."/>
            <person name="Pan B."/>
            <person name="Chen J."/>
            <person name="Bao Y."/>
            <person name="Liu F."/>
            <person name="Qi X."/>
            <person name="Gang D.R."/>
            <person name="Wen J."/>
            <person name="Li J."/>
        </authorList>
    </citation>
    <scope>NUCLEOTIDE SEQUENCE</scope>
    <source>
        <strain evidence="13">Dzin_1.0</strain>
    </source>
</reference>
<dbReference type="InterPro" id="IPR033389">
    <property type="entry name" value="AUX/IAA_dom"/>
</dbReference>
<dbReference type="GO" id="GO:0005634">
    <property type="term" value="C:nucleus"/>
    <property type="evidence" value="ECO:0007669"/>
    <property type="project" value="UniProtKB-SubCell"/>
</dbReference>
<evidence type="ECO:0000259" key="12">
    <source>
        <dbReference type="PROSITE" id="PS51745"/>
    </source>
</evidence>
<dbReference type="SUPFAM" id="SSF54277">
    <property type="entry name" value="CAD &amp; PB1 domains"/>
    <property type="match status" value="1"/>
</dbReference>
<evidence type="ECO:0000256" key="6">
    <source>
        <dbReference type="ARBA" id="ARBA00023015"/>
    </source>
</evidence>
<keyword evidence="5 10" id="KW-0678">Repressor</keyword>
<comment type="subunit">
    <text evidence="4 10">Homodimers and heterodimers.</text>
</comment>
<dbReference type="PANTHER" id="PTHR31734:SF2">
    <property type="entry name" value="AUXIN-RESPONSIVE PROTEIN IAA26"/>
    <property type="match status" value="1"/>
</dbReference>
<dbReference type="PANTHER" id="PTHR31734">
    <property type="entry name" value="AUXIN-RESPONSIVE PROTEIN IAA17"/>
    <property type="match status" value="1"/>
</dbReference>
<evidence type="ECO:0000256" key="4">
    <source>
        <dbReference type="ARBA" id="ARBA00011726"/>
    </source>
</evidence>
<evidence type="ECO:0000256" key="11">
    <source>
        <dbReference type="SAM" id="MobiDB-lite"/>
    </source>
</evidence>
<dbReference type="OrthoDB" id="615826at2759"/>
<dbReference type="AlphaFoldDB" id="A0A9D5C227"/>
<name>A0A9D5C227_9LILI</name>
<keyword evidence="8 10" id="KW-0539">Nucleus</keyword>
<feature type="compositionally biased region" description="Polar residues" evidence="11">
    <location>
        <begin position="111"/>
        <end position="122"/>
    </location>
</feature>
<keyword evidence="7 10" id="KW-0804">Transcription</keyword>
<dbReference type="GO" id="GO:0006355">
    <property type="term" value="P:regulation of DNA-templated transcription"/>
    <property type="evidence" value="ECO:0007669"/>
    <property type="project" value="InterPro"/>
</dbReference>
<protein>
    <recommendedName>
        <fullName evidence="10">Auxin-responsive protein</fullName>
    </recommendedName>
</protein>
<evidence type="ECO:0000313" key="13">
    <source>
        <dbReference type="EMBL" id="KAJ0964778.1"/>
    </source>
</evidence>
<comment type="caution">
    <text evidence="13">The sequence shown here is derived from an EMBL/GenBank/DDBJ whole genome shotgun (WGS) entry which is preliminary data.</text>
</comment>
<dbReference type="GO" id="GO:0009734">
    <property type="term" value="P:auxin-activated signaling pathway"/>
    <property type="evidence" value="ECO:0007669"/>
    <property type="project" value="UniProtKB-UniRule"/>
</dbReference>
<evidence type="ECO:0000313" key="14">
    <source>
        <dbReference type="Proteomes" id="UP001085076"/>
    </source>
</evidence>
<feature type="domain" description="PB1" evidence="12">
    <location>
        <begin position="164"/>
        <end position="263"/>
    </location>
</feature>
<dbReference type="FunFam" id="3.10.20.90:FF:000225">
    <property type="entry name" value="Auxin-responsive protein"/>
    <property type="match status" value="1"/>
</dbReference>
<evidence type="ECO:0000256" key="8">
    <source>
        <dbReference type="ARBA" id="ARBA00023242"/>
    </source>
</evidence>
<feature type="region of interest" description="Disordered" evidence="11">
    <location>
        <begin position="99"/>
        <end position="125"/>
    </location>
</feature>
<comment type="function">
    <text evidence="1 10">Aux/IAA proteins are short-lived transcriptional factors that function as repressors of early auxin response genes at low auxin concentrations.</text>
</comment>
<dbReference type="InterPro" id="IPR003311">
    <property type="entry name" value="AUX_IAA"/>
</dbReference>
<comment type="similarity">
    <text evidence="3 10">Belongs to the Aux/IAA family.</text>
</comment>
<evidence type="ECO:0000256" key="1">
    <source>
        <dbReference type="ARBA" id="ARBA00002159"/>
    </source>
</evidence>
<evidence type="ECO:0000256" key="10">
    <source>
        <dbReference type="RuleBase" id="RU004549"/>
    </source>
</evidence>
<keyword evidence="9 10" id="KW-0927">Auxin signaling pathway</keyword>
<evidence type="ECO:0000256" key="7">
    <source>
        <dbReference type="ARBA" id="ARBA00023163"/>
    </source>
</evidence>
<gene>
    <name evidence="13" type="ORF">J5N97_025916</name>
</gene>
<dbReference type="EMBL" id="JAGGNH010000008">
    <property type="protein sequence ID" value="KAJ0964778.1"/>
    <property type="molecule type" value="Genomic_DNA"/>
</dbReference>
<dbReference type="InterPro" id="IPR053793">
    <property type="entry name" value="PB1-like"/>
</dbReference>
<evidence type="ECO:0000256" key="2">
    <source>
        <dbReference type="ARBA" id="ARBA00004123"/>
    </source>
</evidence>
<evidence type="ECO:0000256" key="3">
    <source>
        <dbReference type="ARBA" id="ARBA00006728"/>
    </source>
</evidence>
<reference evidence="13" key="1">
    <citation type="submission" date="2021-03" db="EMBL/GenBank/DDBJ databases">
        <authorList>
            <person name="Li Z."/>
            <person name="Yang C."/>
        </authorList>
    </citation>
    <scope>NUCLEOTIDE SEQUENCE</scope>
    <source>
        <strain evidence="13">Dzin_1.0</strain>
        <tissue evidence="13">Leaf</tissue>
    </source>
</reference>
<dbReference type="PROSITE" id="PS51745">
    <property type="entry name" value="PB1"/>
    <property type="match status" value="1"/>
</dbReference>
<accession>A0A9D5C227</accession>
<sequence length="286" mass="31456">MGEEFKPRLLDLIPKEREWMAPRGGAAVGGTGGRANGLGAEVEKRLELRLGLPGGEEEEEEQMKARGEDRGYFSKAPKNIMSNSCSRIRGAGFMGLANGKEKQQQQRLERNANSSETRTSNVPLVGWPPIRSFRKNLASTSKPSVEQQNNGSENINKVENIKKGLFVKINMDGIPIGRKVDLNAYDNYDQLSLAVDNLFRGLLSAQRDPLAALEEKQVLTGLLDGSGEYRLVYEDTEGDRMLVGDVPWNMFVSTAKRLRVLKTSDLSALSLGGISRKRTAPESCTG</sequence>
<dbReference type="Proteomes" id="UP001085076">
    <property type="component" value="Miscellaneous, Linkage group lg08"/>
</dbReference>
<dbReference type="Pfam" id="PF02309">
    <property type="entry name" value="AUX_IAA"/>
    <property type="match status" value="1"/>
</dbReference>
<keyword evidence="14" id="KW-1185">Reference proteome</keyword>
<keyword evidence="6 10" id="KW-0805">Transcription regulation</keyword>
<comment type="subcellular location">
    <subcellularLocation>
        <location evidence="2 10">Nucleus</location>
    </subcellularLocation>
</comment>
<organism evidence="13 14">
    <name type="scientific">Dioscorea zingiberensis</name>
    <dbReference type="NCBI Taxonomy" id="325984"/>
    <lineage>
        <taxon>Eukaryota</taxon>
        <taxon>Viridiplantae</taxon>
        <taxon>Streptophyta</taxon>
        <taxon>Embryophyta</taxon>
        <taxon>Tracheophyta</taxon>
        <taxon>Spermatophyta</taxon>
        <taxon>Magnoliopsida</taxon>
        <taxon>Liliopsida</taxon>
        <taxon>Dioscoreales</taxon>
        <taxon>Dioscoreaceae</taxon>
        <taxon>Dioscorea</taxon>
    </lineage>
</organism>
<evidence type="ECO:0000256" key="9">
    <source>
        <dbReference type="ARBA" id="ARBA00023294"/>
    </source>
</evidence>
<dbReference type="Gene3D" id="3.10.20.90">
    <property type="entry name" value="Phosphatidylinositol 3-kinase Catalytic Subunit, Chain A, domain 1"/>
    <property type="match status" value="1"/>
</dbReference>